<comment type="caution">
    <text evidence="1">The sequence shown here is derived from an EMBL/GenBank/DDBJ whole genome shotgun (WGS) entry which is preliminary data.</text>
</comment>
<evidence type="ECO:0000313" key="1">
    <source>
        <dbReference type="EMBL" id="MED6235888.1"/>
    </source>
</evidence>
<organism evidence="1 2">
    <name type="scientific">Ataeniobius toweri</name>
    <dbReference type="NCBI Taxonomy" id="208326"/>
    <lineage>
        <taxon>Eukaryota</taxon>
        <taxon>Metazoa</taxon>
        <taxon>Chordata</taxon>
        <taxon>Craniata</taxon>
        <taxon>Vertebrata</taxon>
        <taxon>Euteleostomi</taxon>
        <taxon>Actinopterygii</taxon>
        <taxon>Neopterygii</taxon>
        <taxon>Teleostei</taxon>
        <taxon>Neoteleostei</taxon>
        <taxon>Acanthomorphata</taxon>
        <taxon>Ovalentaria</taxon>
        <taxon>Atherinomorphae</taxon>
        <taxon>Cyprinodontiformes</taxon>
        <taxon>Goodeidae</taxon>
        <taxon>Ataeniobius</taxon>
    </lineage>
</organism>
<name>A0ABU7ADZ2_9TELE</name>
<evidence type="ECO:0000313" key="2">
    <source>
        <dbReference type="Proteomes" id="UP001345963"/>
    </source>
</evidence>
<accession>A0ABU7ADZ2</accession>
<dbReference type="EMBL" id="JAHUTI010010997">
    <property type="protein sequence ID" value="MED6235888.1"/>
    <property type="molecule type" value="Genomic_DNA"/>
</dbReference>
<sequence length="58" mass="6671">MLWRLNCEVFLCSIKHLRSLVGGLHKKQTQTHSDGMNSCSFESFTASKKFFFSQECPV</sequence>
<reference evidence="1 2" key="1">
    <citation type="submission" date="2021-07" db="EMBL/GenBank/DDBJ databases">
        <authorList>
            <person name="Palmer J.M."/>
        </authorList>
    </citation>
    <scope>NUCLEOTIDE SEQUENCE [LARGE SCALE GENOMIC DNA]</scope>
    <source>
        <strain evidence="1 2">AT_MEX2019</strain>
        <tissue evidence="1">Muscle</tissue>
    </source>
</reference>
<protein>
    <submittedName>
        <fullName evidence="1">Uncharacterized protein</fullName>
    </submittedName>
</protein>
<feature type="non-terminal residue" evidence="1">
    <location>
        <position position="58"/>
    </location>
</feature>
<dbReference type="Proteomes" id="UP001345963">
    <property type="component" value="Unassembled WGS sequence"/>
</dbReference>
<proteinExistence type="predicted"/>
<keyword evidence="2" id="KW-1185">Reference proteome</keyword>
<gene>
    <name evidence="1" type="ORF">ATANTOWER_001591</name>
</gene>